<feature type="signal peptide" evidence="1">
    <location>
        <begin position="1"/>
        <end position="19"/>
    </location>
</feature>
<evidence type="ECO:0000313" key="3">
    <source>
        <dbReference type="Proteomes" id="UP000534294"/>
    </source>
</evidence>
<gene>
    <name evidence="2" type="ORF">HNQ64_000749</name>
</gene>
<evidence type="ECO:0000256" key="1">
    <source>
        <dbReference type="SAM" id="SignalP"/>
    </source>
</evidence>
<protein>
    <submittedName>
        <fullName evidence="2">Uncharacterized protein</fullName>
    </submittedName>
</protein>
<organism evidence="2 3">
    <name type="scientific">Prosthecobacter dejongeii</name>
    <dbReference type="NCBI Taxonomy" id="48465"/>
    <lineage>
        <taxon>Bacteria</taxon>
        <taxon>Pseudomonadati</taxon>
        <taxon>Verrucomicrobiota</taxon>
        <taxon>Verrucomicrobiia</taxon>
        <taxon>Verrucomicrobiales</taxon>
        <taxon>Verrucomicrobiaceae</taxon>
        <taxon>Prosthecobacter</taxon>
    </lineage>
</organism>
<dbReference type="RefSeq" id="WP_184205455.1">
    <property type="nucleotide sequence ID" value="NZ_JACHIF010000001.1"/>
</dbReference>
<proteinExistence type="predicted"/>
<feature type="chain" id="PRO_5030825554" evidence="1">
    <location>
        <begin position="20"/>
        <end position="214"/>
    </location>
</feature>
<keyword evidence="1" id="KW-0732">Signal</keyword>
<sequence length="214" mass="23602">MKTFAPLLIVLIAVASAQAETLEKISTLRGKTYRQCEIVKVHPDGVSFTHANGAAKILFTDLSQEWRTRLGYDPAKAKAYQRDQEERRLAQAALRRQQEEARGEALLMAQQIELARLRGIEVQARAELEAAAKAPPPNPPLVPEVTPLGAVFDSRDYRGVGYRDRSPGYGYGYGYGYPYYSGYLGGGYGTPYCPPHVHGGVRGRVGGVTFRISR</sequence>
<dbReference type="EMBL" id="JACHIF010000001">
    <property type="protein sequence ID" value="MBB5036515.1"/>
    <property type="molecule type" value="Genomic_DNA"/>
</dbReference>
<keyword evidence="3" id="KW-1185">Reference proteome</keyword>
<accession>A0A7W8DNW2</accession>
<dbReference type="Proteomes" id="UP000534294">
    <property type="component" value="Unassembled WGS sequence"/>
</dbReference>
<dbReference type="AlphaFoldDB" id="A0A7W8DNW2"/>
<evidence type="ECO:0000313" key="2">
    <source>
        <dbReference type="EMBL" id="MBB5036515.1"/>
    </source>
</evidence>
<reference evidence="2 3" key="1">
    <citation type="submission" date="2020-08" db="EMBL/GenBank/DDBJ databases">
        <title>Genomic Encyclopedia of Type Strains, Phase IV (KMG-IV): sequencing the most valuable type-strain genomes for metagenomic binning, comparative biology and taxonomic classification.</title>
        <authorList>
            <person name="Goeker M."/>
        </authorList>
    </citation>
    <scope>NUCLEOTIDE SEQUENCE [LARGE SCALE GENOMIC DNA]</scope>
    <source>
        <strain evidence="2 3">DSM 12251</strain>
    </source>
</reference>
<name>A0A7W8DNW2_9BACT</name>
<comment type="caution">
    <text evidence="2">The sequence shown here is derived from an EMBL/GenBank/DDBJ whole genome shotgun (WGS) entry which is preliminary data.</text>
</comment>